<proteinExistence type="predicted"/>
<feature type="region of interest" description="Disordered" evidence="5">
    <location>
        <begin position="1"/>
        <end position="49"/>
    </location>
</feature>
<dbReference type="InterPro" id="IPR051590">
    <property type="entry name" value="Replication_Regulatory_Kinase"/>
</dbReference>
<feature type="domain" description="DBF4-type" evidence="6">
    <location>
        <begin position="298"/>
        <end position="347"/>
    </location>
</feature>
<dbReference type="OrthoDB" id="21380at2759"/>
<feature type="compositionally biased region" description="Low complexity" evidence="5">
    <location>
        <begin position="1764"/>
        <end position="1775"/>
    </location>
</feature>
<feature type="compositionally biased region" description="Low complexity" evidence="5">
    <location>
        <begin position="1106"/>
        <end position="1118"/>
    </location>
</feature>
<name>A0A3M6TC86_POCDA</name>
<evidence type="ECO:0000256" key="4">
    <source>
        <dbReference type="PROSITE-ProRule" id="PRU00600"/>
    </source>
</evidence>
<feature type="compositionally biased region" description="Acidic residues" evidence="5">
    <location>
        <begin position="728"/>
        <end position="737"/>
    </location>
</feature>
<organism evidence="7 8">
    <name type="scientific">Pocillopora damicornis</name>
    <name type="common">Cauliflower coral</name>
    <name type="synonym">Millepora damicornis</name>
    <dbReference type="NCBI Taxonomy" id="46731"/>
    <lineage>
        <taxon>Eukaryota</taxon>
        <taxon>Metazoa</taxon>
        <taxon>Cnidaria</taxon>
        <taxon>Anthozoa</taxon>
        <taxon>Hexacorallia</taxon>
        <taxon>Scleractinia</taxon>
        <taxon>Astrocoeniina</taxon>
        <taxon>Pocilloporidae</taxon>
        <taxon>Pocillopora</taxon>
    </lineage>
</organism>
<dbReference type="SMART" id="SM00586">
    <property type="entry name" value="ZnF_DBF"/>
    <property type="match status" value="1"/>
</dbReference>
<feature type="region of interest" description="Disordered" evidence="5">
    <location>
        <begin position="358"/>
        <end position="594"/>
    </location>
</feature>
<feature type="compositionally biased region" description="Polar residues" evidence="5">
    <location>
        <begin position="146"/>
        <end position="158"/>
    </location>
</feature>
<dbReference type="Gene3D" id="3.40.50.10190">
    <property type="entry name" value="BRCT domain"/>
    <property type="match status" value="1"/>
</dbReference>
<dbReference type="OMA" id="ARCVKEW"/>
<dbReference type="GO" id="GO:0010571">
    <property type="term" value="P:positive regulation of nuclear cell cycle DNA replication"/>
    <property type="evidence" value="ECO:0007669"/>
    <property type="project" value="TreeGrafter"/>
</dbReference>
<feature type="compositionally biased region" description="Polar residues" evidence="5">
    <location>
        <begin position="700"/>
        <end position="713"/>
    </location>
</feature>
<evidence type="ECO:0000256" key="5">
    <source>
        <dbReference type="SAM" id="MobiDB-lite"/>
    </source>
</evidence>
<feature type="region of interest" description="Disordered" evidence="5">
    <location>
        <begin position="1267"/>
        <end position="1291"/>
    </location>
</feature>
<feature type="compositionally biased region" description="Basic and acidic residues" evidence="5">
    <location>
        <begin position="460"/>
        <end position="479"/>
    </location>
</feature>
<feature type="compositionally biased region" description="Basic and acidic residues" evidence="5">
    <location>
        <begin position="564"/>
        <end position="577"/>
    </location>
</feature>
<feature type="region of interest" description="Disordered" evidence="5">
    <location>
        <begin position="700"/>
        <end position="737"/>
    </location>
</feature>
<feature type="compositionally biased region" description="Polar residues" evidence="5">
    <location>
        <begin position="430"/>
        <end position="439"/>
    </location>
</feature>
<feature type="region of interest" description="Disordered" evidence="5">
    <location>
        <begin position="1585"/>
        <end position="1629"/>
    </location>
</feature>
<dbReference type="PANTHER" id="PTHR15375:SF26">
    <property type="entry name" value="PROTEIN CHIFFON"/>
    <property type="match status" value="1"/>
</dbReference>
<feature type="region of interest" description="Disordered" evidence="5">
    <location>
        <begin position="1724"/>
        <end position="1873"/>
    </location>
</feature>
<dbReference type="InterPro" id="IPR006572">
    <property type="entry name" value="Znf_DBF"/>
</dbReference>
<feature type="compositionally biased region" description="Polar residues" evidence="5">
    <location>
        <begin position="959"/>
        <end position="976"/>
    </location>
</feature>
<feature type="compositionally biased region" description="Basic and acidic residues" evidence="5">
    <location>
        <begin position="1726"/>
        <end position="1743"/>
    </location>
</feature>
<feature type="compositionally biased region" description="Basic residues" evidence="5">
    <location>
        <begin position="33"/>
        <end position="42"/>
    </location>
</feature>
<dbReference type="Pfam" id="PF07535">
    <property type="entry name" value="zf-DBF"/>
    <property type="match status" value="1"/>
</dbReference>
<feature type="compositionally biased region" description="Basic and acidic residues" evidence="5">
    <location>
        <begin position="359"/>
        <end position="371"/>
    </location>
</feature>
<evidence type="ECO:0000313" key="8">
    <source>
        <dbReference type="Proteomes" id="UP000275408"/>
    </source>
</evidence>
<protein>
    <recommendedName>
        <fullName evidence="6">DBF4-type domain-containing protein</fullName>
    </recommendedName>
</protein>
<reference evidence="7 8" key="1">
    <citation type="journal article" date="2018" name="Sci. Rep.">
        <title>Comparative analysis of the Pocillopora damicornis genome highlights role of immune system in coral evolution.</title>
        <authorList>
            <person name="Cunning R."/>
            <person name="Bay R.A."/>
            <person name="Gillette P."/>
            <person name="Baker A.C."/>
            <person name="Traylor-Knowles N."/>
        </authorList>
    </citation>
    <scope>NUCLEOTIDE SEQUENCE [LARGE SCALE GENOMIC DNA]</scope>
    <source>
        <strain evidence="7">RSMAS</strain>
        <tissue evidence="7">Whole animal</tissue>
    </source>
</reference>
<dbReference type="Gene3D" id="6.10.250.3410">
    <property type="entry name" value="DBF zinc finger"/>
    <property type="match status" value="1"/>
</dbReference>
<feature type="compositionally biased region" description="Basic and acidic residues" evidence="5">
    <location>
        <begin position="930"/>
        <end position="956"/>
    </location>
</feature>
<dbReference type="STRING" id="46731.A0A3M6TC86"/>
<dbReference type="GO" id="GO:0031431">
    <property type="term" value="C:Dbf4-dependent protein kinase complex"/>
    <property type="evidence" value="ECO:0007669"/>
    <property type="project" value="TreeGrafter"/>
</dbReference>
<feature type="region of interest" description="Disordered" evidence="5">
    <location>
        <begin position="776"/>
        <end position="1081"/>
    </location>
</feature>
<dbReference type="PROSITE" id="PS51265">
    <property type="entry name" value="ZF_DBF4"/>
    <property type="match status" value="1"/>
</dbReference>
<gene>
    <name evidence="7" type="ORF">pdam_00008153</name>
</gene>
<keyword evidence="3" id="KW-0862">Zinc</keyword>
<dbReference type="GO" id="GO:1901987">
    <property type="term" value="P:regulation of cell cycle phase transition"/>
    <property type="evidence" value="ECO:0007669"/>
    <property type="project" value="TreeGrafter"/>
</dbReference>
<keyword evidence="8" id="KW-1185">Reference proteome</keyword>
<dbReference type="GO" id="GO:0003676">
    <property type="term" value="F:nucleic acid binding"/>
    <property type="evidence" value="ECO:0007669"/>
    <property type="project" value="InterPro"/>
</dbReference>
<feature type="compositionally biased region" description="Polar residues" evidence="5">
    <location>
        <begin position="504"/>
        <end position="532"/>
    </location>
</feature>
<dbReference type="InterPro" id="IPR036420">
    <property type="entry name" value="BRCT_dom_sf"/>
</dbReference>
<keyword evidence="1" id="KW-0479">Metal-binding</keyword>
<evidence type="ECO:0000259" key="6">
    <source>
        <dbReference type="PROSITE" id="PS51265"/>
    </source>
</evidence>
<feature type="compositionally biased region" description="Polar residues" evidence="5">
    <location>
        <begin position="1147"/>
        <end position="1162"/>
    </location>
</feature>
<evidence type="ECO:0000313" key="7">
    <source>
        <dbReference type="EMBL" id="RMX38990.1"/>
    </source>
</evidence>
<comment type="caution">
    <text evidence="7">The sequence shown here is derived from an EMBL/GenBank/DDBJ whole genome shotgun (WGS) entry which is preliminary data.</text>
</comment>
<feature type="compositionally biased region" description="Polar residues" evidence="5">
    <location>
        <begin position="1904"/>
        <end position="1913"/>
    </location>
</feature>
<evidence type="ECO:0000256" key="3">
    <source>
        <dbReference type="ARBA" id="ARBA00022833"/>
    </source>
</evidence>
<evidence type="ECO:0000256" key="1">
    <source>
        <dbReference type="ARBA" id="ARBA00022723"/>
    </source>
</evidence>
<dbReference type="FunFam" id="6.10.250.3410:FF:000001">
    <property type="entry name" value="Protein DBF4 homolog A"/>
    <property type="match status" value="1"/>
</dbReference>
<feature type="compositionally biased region" description="Basic and acidic residues" evidence="5">
    <location>
        <begin position="1825"/>
        <end position="1835"/>
    </location>
</feature>
<feature type="compositionally biased region" description="Basic and acidic residues" evidence="5">
    <location>
        <begin position="1068"/>
        <end position="1081"/>
    </location>
</feature>
<feature type="region of interest" description="Disordered" evidence="5">
    <location>
        <begin position="1533"/>
        <end position="1565"/>
    </location>
</feature>
<keyword evidence="2 4" id="KW-0863">Zinc-finger</keyword>
<feature type="compositionally biased region" description="Basic and acidic residues" evidence="5">
    <location>
        <begin position="1190"/>
        <end position="1206"/>
    </location>
</feature>
<feature type="region of interest" description="Disordered" evidence="5">
    <location>
        <begin position="1893"/>
        <end position="1944"/>
    </location>
</feature>
<feature type="region of interest" description="Disordered" evidence="5">
    <location>
        <begin position="1094"/>
        <end position="1175"/>
    </location>
</feature>
<accession>A0A3M6TC86</accession>
<feature type="compositionally biased region" description="Low complexity" evidence="5">
    <location>
        <begin position="1842"/>
        <end position="1870"/>
    </location>
</feature>
<dbReference type="PANTHER" id="PTHR15375">
    <property type="entry name" value="ACTIVATOR OF S-PHASE KINASE-RELATED"/>
    <property type="match status" value="1"/>
</dbReference>
<dbReference type="InterPro" id="IPR038545">
    <property type="entry name" value="Znf_DBF_sf"/>
</dbReference>
<feature type="compositionally biased region" description="Acidic residues" evidence="5">
    <location>
        <begin position="1533"/>
        <end position="1546"/>
    </location>
</feature>
<feature type="compositionally biased region" description="Low complexity" evidence="5">
    <location>
        <begin position="107"/>
        <end position="121"/>
    </location>
</feature>
<evidence type="ECO:0000256" key="2">
    <source>
        <dbReference type="ARBA" id="ARBA00022771"/>
    </source>
</evidence>
<feature type="region of interest" description="Disordered" evidence="5">
    <location>
        <begin position="1188"/>
        <end position="1250"/>
    </location>
</feature>
<feature type="compositionally biased region" description="Basic and acidic residues" evidence="5">
    <location>
        <begin position="815"/>
        <end position="829"/>
    </location>
</feature>
<sequence>MSSNRRASVPAIGLRRSPRRRTKTPSVNELSKKYKISPRGKRRLEFQHEKHQEPLKDCTFYLDLENYRKTGSLKARIKELGGAVEEFLSKDISCVVTNKKDADNRCSPRSNSTPSPSLSIPSPFPGNTKSSSAKGSAIPSPLSADSCGTEQSGQTSAKHNMRGKALAAHAAITYTCGTSNVIANARNWGLQIVSLEKMLEKLERYDSILKKPTSKALVTGRVAKQGVKPKVRKLHSPFIKVEDHSRAYKPLVHELKDWPKIYFDGALGRGPFDPPKRDLEHDCREPAKTKRKIVEEDRNKKKGFCECCCVHYEDLDMHLHSDRHQAFSRDSSNYKSLDELIRRGPSLQDFLENMLLKHQQKEREKKEENRTEIPGSQNSVAVEAEVKTPSKQNNQEMIPVYQTPPDQGFKENEGCQTPINPSPERPVCRTSATNSTPERNCTDYDTPRKTSGRRIGKGSFEVKEAERRELRSSPRRSESKTNSPGEDASARTVGYFRERRVNLVKTSVKTASERVTNTRVRSSSLSPTVTCSKSDKYASSPASREDLEKSQSKRRKRVSPAQNVEKKSADAKMHTHEQGSSGEDGSKVNQQPKSSVFRCNMASCDEDSVVRTKLRPRRPYSDRGEVDLVKCKANSSDESRLELQHKNLGRTRLRQAGKENFCETFESTNQIADEQLKSNIDIETLEKKYSVDYLITHASRSQGESKQNTQGESPKSKNIRSARREELPDCCDENEQLDESHEEIIQDLEHKVDMKSPRSTRDASVVKLKNSIMIREAPATESDMQKGKMTSLATEIQQESEIRMESRKRSRLRSATKESHHESCQEDGGHASAHVEMPTENEKENAVKSCEASGSKSLGQDIGMEGSMGSCRSSAASGNRGGLCDRKPNFDTSPETIPEDTQMERLEMSCLSAPSNGSISRPKRSGSPKTGEEKGEQKTRRRKQPCDKIVTRETKKSGKASSDQQETTIANANNDSVVRCTRSRVKSAPATMTQSPSDLDDKEKTRKASSSNSPRLAAEVKLGKKKVDSSVCPHSCVESKPQRKLLTSKNEVSETTEDIEVSQSTKSCFHDSKDSSQVEVKLSDCRKLCVNRKRPLRDVHSNSSDTESIQSSSGETSSKGPPAEDALSDDDENDLSSTPTLDHCPSPASSEKSGFSNETSAGSGRYSLRKHVEQDKCDSKLCNKTKLKHKIPDSPESYRERRERTVSTDFTSVKSKSRSSKQRSQSVQSFQTRTSKKKAKGGNKGQIKIQENTPCCGEAFHVKEFSSEADLRSTSGSPRSGPTHDKYSMGVSGMLSAGRNLQELAVDDVDKITDPSFSSDTIASLGDVSVTTVRGSPPRMKSADYCATSKYSGIQLLEGSPRIKKDYHSAAFLAKHGKKRSGVTRLFESDDEEEEDFYGFDVPQFLGSFSSEGEDLSYRINSIVESMNDGSDEATLGDTQDNDTIEEVKTSDEDTVVEKNIGREEESMVEKIEIGRKEDVEKGHFDGDVEIEQNKAARVLRKIRPTTSVEIHNSNLLDSRPSTAKTSIVDSIPEVDTDDFDQDDDVFSTVAGSTDGEDDEDDFAITSPFNISSWTRRLNSDNFQAEVSEQEEDSVTSSTNINWRRKRKSDDLQPEVGRPTKRRKSDVATEVDCSFQCSQKVTLVKTGAPKRLRSVRESNSEKGTSFMTEVDGSFLSKQEGPFFLSEPVPSGFQDSAMYETIEERVKIRRIMELSLKEYKNTQIVRQQKDRNMQSSAKEKDRHKFPSLKPLKGHSTVRTSPRARPINSSPISFPSPLAGPFRKSRRATWTSDVNAFASPPPAASSSKGRQVRCLTPVSARTPSQHTLKEKRREKFPPLKPLKSVSSIRTSPRSRPINSSSSSSPSPLAGSSRKSRRATWIYDVNAFASPPLAKSHFKGRKVKCSTPVSAVTPSRHTLRSRRYYQDPEDSLPQKSRQKRDVFAFDE</sequence>
<dbReference type="GO" id="GO:0043539">
    <property type="term" value="F:protein serine/threonine kinase activator activity"/>
    <property type="evidence" value="ECO:0007669"/>
    <property type="project" value="TreeGrafter"/>
</dbReference>
<dbReference type="GO" id="GO:0008270">
    <property type="term" value="F:zinc ion binding"/>
    <property type="evidence" value="ECO:0007669"/>
    <property type="project" value="UniProtKB-KW"/>
</dbReference>
<dbReference type="Proteomes" id="UP000275408">
    <property type="component" value="Unassembled WGS sequence"/>
</dbReference>
<feature type="compositionally biased region" description="Polar residues" evidence="5">
    <location>
        <begin position="578"/>
        <end position="594"/>
    </location>
</feature>
<dbReference type="EMBL" id="RCHS01003902">
    <property type="protein sequence ID" value="RMX38990.1"/>
    <property type="molecule type" value="Genomic_DNA"/>
</dbReference>
<feature type="region of interest" description="Disordered" evidence="5">
    <location>
        <begin position="100"/>
        <end position="160"/>
    </location>
</feature>